<feature type="transmembrane region" description="Helical" evidence="8">
    <location>
        <begin position="77"/>
        <end position="106"/>
    </location>
</feature>
<feature type="transmembrane region" description="Helical" evidence="8">
    <location>
        <begin position="277"/>
        <end position="296"/>
    </location>
</feature>
<reference evidence="9" key="1">
    <citation type="submission" date="2021-01" db="UniProtKB">
        <authorList>
            <consortium name="EnsemblMetazoa"/>
        </authorList>
    </citation>
    <scope>IDENTIFICATION</scope>
</reference>
<evidence type="ECO:0000256" key="8">
    <source>
        <dbReference type="RuleBase" id="RU363108"/>
    </source>
</evidence>
<dbReference type="OrthoDB" id="7678431at2759"/>
<keyword evidence="5 8" id="KW-0472">Membrane</keyword>
<evidence type="ECO:0000256" key="3">
    <source>
        <dbReference type="ARBA" id="ARBA00022692"/>
    </source>
</evidence>
<dbReference type="GO" id="GO:0030425">
    <property type="term" value="C:dendrite"/>
    <property type="evidence" value="ECO:0007669"/>
    <property type="project" value="TreeGrafter"/>
</dbReference>
<comment type="subcellular location">
    <subcellularLocation>
        <location evidence="1 8">Cell membrane</location>
        <topology evidence="1 8">Multi-pass membrane protein</topology>
    </subcellularLocation>
</comment>
<keyword evidence="4 8" id="KW-1133">Transmembrane helix</keyword>
<dbReference type="SMR" id="A0A7M6UPI1"/>
<evidence type="ECO:0000256" key="2">
    <source>
        <dbReference type="ARBA" id="ARBA00022475"/>
    </source>
</evidence>
<dbReference type="GO" id="GO:0043025">
    <property type="term" value="C:neuronal cell body"/>
    <property type="evidence" value="ECO:0007669"/>
    <property type="project" value="TreeGrafter"/>
</dbReference>
<dbReference type="Proteomes" id="UP000002358">
    <property type="component" value="Chromosome 5"/>
</dbReference>
<dbReference type="GO" id="GO:0030424">
    <property type="term" value="C:axon"/>
    <property type="evidence" value="ECO:0007669"/>
    <property type="project" value="TreeGrafter"/>
</dbReference>
<evidence type="ECO:0000256" key="1">
    <source>
        <dbReference type="ARBA" id="ARBA00004651"/>
    </source>
</evidence>
<protein>
    <recommendedName>
        <fullName evidence="8">Gustatory receptor</fullName>
    </recommendedName>
</protein>
<keyword evidence="2 8" id="KW-1003">Cell membrane</keyword>
<dbReference type="PANTHER" id="PTHR21143">
    <property type="entry name" value="INVERTEBRATE GUSTATORY RECEPTOR"/>
    <property type="match status" value="1"/>
</dbReference>
<sequence length="438" mass="50172">MRRTKPDADALPSVENVTRTLTPVLWLSRFSGLTVFEMPAGTPWPKFSAAYALFLCSAYGTMIWFGETFIVKETTSVPLVIFIYALVKYVNAFLAAVSFAVGLLHYKKTMKFTKRLKHVDETLKVFGIEPEYAASRKENIRIVLIWIVATVFQIIGDAAICFVIYDPAYIAILKFFIFHIPFQSMSLLELTFAMKISTVRSRFEKLNALFQNVLENPVLPMHFKHVNKYHNILRRQHSEEGDRNRKNLELLLMTSRQLHLELCAITREINEVYGKQLAMSIAAKFIYVTGYGYVFYLYYNEPSISLSIKILNCTYIAYNLTFITVMMIYFIGQSVAAQKTTQIAHEMPVTQSQTKIIDEIHQFSLQVTQHPLEITAASLFTLNFAFMRGFIGSMTTYLIILIQYQPNIAAAAKSMIDEIMANMQNVSAFYHFANFSTD</sequence>
<evidence type="ECO:0000313" key="9">
    <source>
        <dbReference type="EnsemblMetazoa" id="NP_001177461"/>
    </source>
</evidence>
<keyword evidence="6 8" id="KW-0675">Receptor</keyword>
<dbReference type="GO" id="GO:0007635">
    <property type="term" value="P:chemosensory behavior"/>
    <property type="evidence" value="ECO:0007669"/>
    <property type="project" value="TreeGrafter"/>
</dbReference>
<dbReference type="GeneID" id="100463028"/>
<dbReference type="AlphaFoldDB" id="A0A7M6UPI1"/>
<evidence type="ECO:0000313" key="10">
    <source>
        <dbReference type="Proteomes" id="UP000002358"/>
    </source>
</evidence>
<dbReference type="InterPro" id="IPR013604">
    <property type="entry name" value="7TM_chemorcpt"/>
</dbReference>
<feature type="transmembrane region" description="Helical" evidence="8">
    <location>
        <begin position="171"/>
        <end position="192"/>
    </location>
</feature>
<feature type="transmembrane region" description="Helical" evidence="8">
    <location>
        <begin position="316"/>
        <end position="337"/>
    </location>
</feature>
<comment type="similarity">
    <text evidence="8">Belongs to the insect chemoreceptor superfamily. Gustatory receptor (GR) family.</text>
</comment>
<dbReference type="KEGG" id="nvi:100463028"/>
<evidence type="ECO:0000256" key="5">
    <source>
        <dbReference type="ARBA" id="ARBA00023136"/>
    </source>
</evidence>
<dbReference type="RefSeq" id="NP_001177461.1">
    <property type="nucleotide sequence ID" value="NM_001190532.1"/>
</dbReference>
<dbReference type="GO" id="GO:0007165">
    <property type="term" value="P:signal transduction"/>
    <property type="evidence" value="ECO:0007669"/>
    <property type="project" value="UniProtKB-KW"/>
</dbReference>
<accession>A0A7M6UPI1</accession>
<dbReference type="FunCoup" id="A0A7M6UPI1">
    <property type="interactions" value="32"/>
</dbReference>
<evidence type="ECO:0000256" key="7">
    <source>
        <dbReference type="ARBA" id="ARBA00023224"/>
    </source>
</evidence>
<proteinExistence type="inferred from homology"/>
<evidence type="ECO:0000256" key="4">
    <source>
        <dbReference type="ARBA" id="ARBA00022989"/>
    </source>
</evidence>
<name>A0A7M6UPI1_NASVI</name>
<dbReference type="PANTHER" id="PTHR21143:SF133">
    <property type="entry name" value="GUSTATORY AND PHEROMONE RECEPTOR 32A-RELATED"/>
    <property type="match status" value="1"/>
</dbReference>
<dbReference type="CTD" id="138138444"/>
<dbReference type="GO" id="GO:0050909">
    <property type="term" value="P:sensory perception of taste"/>
    <property type="evidence" value="ECO:0007669"/>
    <property type="project" value="InterPro"/>
</dbReference>
<keyword evidence="10" id="KW-1185">Reference proteome</keyword>
<comment type="caution">
    <text evidence="8">Lacks conserved residue(s) required for the propagation of feature annotation.</text>
</comment>
<dbReference type="Pfam" id="PF08395">
    <property type="entry name" value="7tm_7"/>
    <property type="match status" value="1"/>
</dbReference>
<dbReference type="GO" id="GO:0005886">
    <property type="term" value="C:plasma membrane"/>
    <property type="evidence" value="ECO:0007669"/>
    <property type="project" value="UniProtKB-SubCell"/>
</dbReference>
<comment type="function">
    <text evidence="8">Gustatory receptor which mediates acceptance or avoidance behavior, depending on its substrates.</text>
</comment>
<keyword evidence="3 8" id="KW-0812">Transmembrane</keyword>
<evidence type="ECO:0000256" key="6">
    <source>
        <dbReference type="ARBA" id="ARBA00023170"/>
    </source>
</evidence>
<dbReference type="EnsemblMetazoa" id="NM_001190532">
    <property type="protein sequence ID" value="NP_001177461"/>
    <property type="gene ID" value="GeneID_100463028"/>
</dbReference>
<dbReference type="GO" id="GO:0008049">
    <property type="term" value="P:male courtship behavior"/>
    <property type="evidence" value="ECO:0007669"/>
    <property type="project" value="TreeGrafter"/>
</dbReference>
<keyword evidence="7 8" id="KW-0807">Transducer</keyword>
<feature type="transmembrane region" description="Helical" evidence="8">
    <location>
        <begin position="47"/>
        <end position="65"/>
    </location>
</feature>
<organism evidence="9 10">
    <name type="scientific">Nasonia vitripennis</name>
    <name type="common">Parasitic wasp</name>
    <dbReference type="NCBI Taxonomy" id="7425"/>
    <lineage>
        <taxon>Eukaryota</taxon>
        <taxon>Metazoa</taxon>
        <taxon>Ecdysozoa</taxon>
        <taxon>Arthropoda</taxon>
        <taxon>Hexapoda</taxon>
        <taxon>Insecta</taxon>
        <taxon>Pterygota</taxon>
        <taxon>Neoptera</taxon>
        <taxon>Endopterygota</taxon>
        <taxon>Hymenoptera</taxon>
        <taxon>Apocrita</taxon>
        <taxon>Proctotrupomorpha</taxon>
        <taxon>Chalcidoidea</taxon>
        <taxon>Pteromalidae</taxon>
        <taxon>Pteromalinae</taxon>
        <taxon>Nasonia</taxon>
    </lineage>
</organism>
<dbReference type="InParanoid" id="A0A7M6UPI1"/>
<feature type="transmembrane region" description="Helical" evidence="8">
    <location>
        <begin position="143"/>
        <end position="165"/>
    </location>
</feature>